<reference evidence="2" key="2">
    <citation type="journal article" date="2015" name="Fish Shellfish Immunol.">
        <title>Early steps in the European eel (Anguilla anguilla)-Vibrio vulnificus interaction in the gills: Role of the RtxA13 toxin.</title>
        <authorList>
            <person name="Callol A."/>
            <person name="Pajuelo D."/>
            <person name="Ebbesson L."/>
            <person name="Teles M."/>
            <person name="MacKenzie S."/>
            <person name="Amaro C."/>
        </authorList>
    </citation>
    <scope>NUCLEOTIDE SEQUENCE</scope>
</reference>
<organism evidence="2">
    <name type="scientific">Anguilla anguilla</name>
    <name type="common">European freshwater eel</name>
    <name type="synonym">Muraena anguilla</name>
    <dbReference type="NCBI Taxonomy" id="7936"/>
    <lineage>
        <taxon>Eukaryota</taxon>
        <taxon>Metazoa</taxon>
        <taxon>Chordata</taxon>
        <taxon>Craniata</taxon>
        <taxon>Vertebrata</taxon>
        <taxon>Euteleostomi</taxon>
        <taxon>Actinopterygii</taxon>
        <taxon>Neopterygii</taxon>
        <taxon>Teleostei</taxon>
        <taxon>Anguilliformes</taxon>
        <taxon>Anguillidae</taxon>
        <taxon>Anguilla</taxon>
    </lineage>
</organism>
<proteinExistence type="predicted"/>
<dbReference type="AlphaFoldDB" id="A0A0E9W4H3"/>
<sequence>MPADWISSQPRMRRSVSEWRSRPSSIDGVGESLSSGISELSIVR</sequence>
<reference evidence="2" key="1">
    <citation type="submission" date="2014-11" db="EMBL/GenBank/DDBJ databases">
        <authorList>
            <person name="Amaro Gonzalez C."/>
        </authorList>
    </citation>
    <scope>NUCLEOTIDE SEQUENCE</scope>
</reference>
<dbReference type="EMBL" id="GBXM01023323">
    <property type="protein sequence ID" value="JAH85254.1"/>
    <property type="molecule type" value="Transcribed_RNA"/>
</dbReference>
<protein>
    <submittedName>
        <fullName evidence="2">Uncharacterized protein</fullName>
    </submittedName>
</protein>
<name>A0A0E9W4H3_ANGAN</name>
<feature type="compositionally biased region" description="Polar residues" evidence="1">
    <location>
        <begin position="1"/>
        <end position="10"/>
    </location>
</feature>
<accession>A0A0E9W4H3</accession>
<evidence type="ECO:0000256" key="1">
    <source>
        <dbReference type="SAM" id="MobiDB-lite"/>
    </source>
</evidence>
<feature type="region of interest" description="Disordered" evidence="1">
    <location>
        <begin position="1"/>
        <end position="44"/>
    </location>
</feature>
<evidence type="ECO:0000313" key="2">
    <source>
        <dbReference type="EMBL" id="JAH85254.1"/>
    </source>
</evidence>
<feature type="compositionally biased region" description="Low complexity" evidence="1">
    <location>
        <begin position="29"/>
        <end position="44"/>
    </location>
</feature>